<organism evidence="2">
    <name type="scientific">hydrocarbon metagenome</name>
    <dbReference type="NCBI Taxonomy" id="938273"/>
    <lineage>
        <taxon>unclassified sequences</taxon>
        <taxon>metagenomes</taxon>
        <taxon>ecological metagenomes</taxon>
    </lineage>
</organism>
<gene>
    <name evidence="2" type="ORF">ASZ90_019078</name>
</gene>
<protein>
    <recommendedName>
        <fullName evidence="1">PRC-barrel domain-containing protein</fullName>
    </recommendedName>
</protein>
<feature type="domain" description="PRC-barrel" evidence="1">
    <location>
        <begin position="91"/>
        <end position="154"/>
    </location>
</feature>
<dbReference type="Gene3D" id="2.30.30.240">
    <property type="entry name" value="PRC-barrel domain"/>
    <property type="match status" value="1"/>
</dbReference>
<dbReference type="SUPFAM" id="SSF50346">
    <property type="entry name" value="PRC-barrel domain"/>
    <property type="match status" value="2"/>
</dbReference>
<reference evidence="2" key="1">
    <citation type="journal article" date="2015" name="Proc. Natl. Acad. Sci. U.S.A.">
        <title>Networks of energetic and metabolic interactions define dynamics in microbial communities.</title>
        <authorList>
            <person name="Embree M."/>
            <person name="Liu J.K."/>
            <person name="Al-Bassam M.M."/>
            <person name="Zengler K."/>
        </authorList>
    </citation>
    <scope>NUCLEOTIDE SEQUENCE</scope>
</reference>
<dbReference type="EMBL" id="LNQE01001878">
    <property type="protein sequence ID" value="KUG03516.1"/>
    <property type="molecule type" value="Genomic_DNA"/>
</dbReference>
<name>A0A0W8E4F1_9ZZZZ</name>
<dbReference type="InterPro" id="IPR011033">
    <property type="entry name" value="PRC_barrel-like_sf"/>
</dbReference>
<dbReference type="Pfam" id="PF05239">
    <property type="entry name" value="PRC"/>
    <property type="match status" value="2"/>
</dbReference>
<feature type="domain" description="PRC-barrel" evidence="1">
    <location>
        <begin position="2"/>
        <end position="73"/>
    </location>
</feature>
<proteinExistence type="predicted"/>
<dbReference type="InterPro" id="IPR027275">
    <property type="entry name" value="PRC-brl_dom"/>
</dbReference>
<sequence>MMRSAEIKGLAVFSIADGKEIGKVQDLLINPDHKAVEYLVVEIPNWYLGSHVIALDMAVGIGKDAVMVEAGTALKELNKEPASIELLERGVRLIGSRVLTRKGIIVGKISEYYVNAENGQITGCELVDMDNNTKGVIPSSAALTFGKDILVVDNNIDNQLLQCMEEYEEINPIISAAENVSETKPETQAVVDEKVVLESDANDNLTDRDKTVKLFEQRQREYLIGRTAKNNIKDENGLVIVNKGDVITQEMIDQVTLAGKFKELMLDV</sequence>
<evidence type="ECO:0000259" key="1">
    <source>
        <dbReference type="Pfam" id="PF05239"/>
    </source>
</evidence>
<dbReference type="AlphaFoldDB" id="A0A0W8E4F1"/>
<accession>A0A0W8E4F1</accession>
<evidence type="ECO:0000313" key="2">
    <source>
        <dbReference type="EMBL" id="KUG03516.1"/>
    </source>
</evidence>
<comment type="caution">
    <text evidence="2">The sequence shown here is derived from an EMBL/GenBank/DDBJ whole genome shotgun (WGS) entry which is preliminary data.</text>
</comment>